<feature type="transmembrane region" description="Helical" evidence="1">
    <location>
        <begin position="48"/>
        <end position="66"/>
    </location>
</feature>
<gene>
    <name evidence="2" type="ORF">F0M18_08415</name>
</gene>
<dbReference type="EMBL" id="VTUX01000003">
    <property type="protein sequence ID" value="KAA1192673.1"/>
    <property type="molecule type" value="Genomic_DNA"/>
</dbReference>
<protein>
    <submittedName>
        <fullName evidence="2">Uncharacterized protein</fullName>
    </submittedName>
</protein>
<dbReference type="Proteomes" id="UP000323708">
    <property type="component" value="Unassembled WGS sequence"/>
</dbReference>
<accession>A0A5B0X032</accession>
<reference evidence="2 3" key="1">
    <citation type="submission" date="2019-09" db="EMBL/GenBank/DDBJ databases">
        <authorList>
            <person name="Chen X.-Y."/>
        </authorList>
    </citation>
    <scope>NUCLEOTIDE SEQUENCE [LARGE SCALE GENOMIC DNA]</scope>
    <source>
        <strain evidence="2 3">NY5</strain>
    </source>
</reference>
<name>A0A5B0X032_9GAMM</name>
<evidence type="ECO:0000256" key="1">
    <source>
        <dbReference type="SAM" id="Phobius"/>
    </source>
</evidence>
<evidence type="ECO:0000313" key="3">
    <source>
        <dbReference type="Proteomes" id="UP000323708"/>
    </source>
</evidence>
<proteinExistence type="predicted"/>
<evidence type="ECO:0000313" key="2">
    <source>
        <dbReference type="EMBL" id="KAA1192673.1"/>
    </source>
</evidence>
<dbReference type="RefSeq" id="WP_149610956.1">
    <property type="nucleotide sequence ID" value="NZ_VTUX01000003.1"/>
</dbReference>
<keyword evidence="1" id="KW-0812">Transmembrane</keyword>
<organism evidence="2 3">
    <name type="scientific">Pseudohalioglobus sediminis</name>
    <dbReference type="NCBI Taxonomy" id="2606449"/>
    <lineage>
        <taxon>Bacteria</taxon>
        <taxon>Pseudomonadati</taxon>
        <taxon>Pseudomonadota</taxon>
        <taxon>Gammaproteobacteria</taxon>
        <taxon>Cellvibrionales</taxon>
        <taxon>Halieaceae</taxon>
        <taxon>Pseudohalioglobus</taxon>
    </lineage>
</organism>
<keyword evidence="1" id="KW-1133">Transmembrane helix</keyword>
<sequence>MKVYSSDGSVLMEVKSLDHNGSNLEFTGTVMGAMPVKGALSPEEARTVFKLIKGFGFWMFLLTFLFRRSK</sequence>
<dbReference type="AlphaFoldDB" id="A0A5B0X032"/>
<keyword evidence="3" id="KW-1185">Reference proteome</keyword>
<keyword evidence="1" id="KW-0472">Membrane</keyword>
<comment type="caution">
    <text evidence="2">The sequence shown here is derived from an EMBL/GenBank/DDBJ whole genome shotgun (WGS) entry which is preliminary data.</text>
</comment>